<feature type="region of interest" description="Disordered" evidence="8">
    <location>
        <begin position="83"/>
        <end position="132"/>
    </location>
</feature>
<evidence type="ECO:0000313" key="10">
    <source>
        <dbReference type="EMBL" id="CAI2370176.1"/>
    </source>
</evidence>
<dbReference type="GO" id="GO:0034236">
    <property type="term" value="F:protein kinase A catalytic subunit binding"/>
    <property type="evidence" value="ECO:0007669"/>
    <property type="project" value="TreeGrafter"/>
</dbReference>
<evidence type="ECO:0000256" key="5">
    <source>
        <dbReference type="ARBA" id="ARBA00022741"/>
    </source>
</evidence>
<proteinExistence type="inferred from homology"/>
<feature type="domain" description="Cyclic nucleotide-binding" evidence="9">
    <location>
        <begin position="180"/>
        <end position="300"/>
    </location>
</feature>
<keyword evidence="5 7" id="KW-0547">Nucleotide-binding</keyword>
<dbReference type="PROSITE" id="PS50042">
    <property type="entry name" value="CNMP_BINDING_3"/>
    <property type="match status" value="2"/>
</dbReference>
<evidence type="ECO:0000256" key="3">
    <source>
        <dbReference type="ARBA" id="ARBA00022566"/>
    </source>
</evidence>
<dbReference type="InterPro" id="IPR014710">
    <property type="entry name" value="RmlC-like_jellyroll"/>
</dbReference>
<feature type="compositionally biased region" description="Acidic residues" evidence="8">
    <location>
        <begin position="116"/>
        <end position="125"/>
    </location>
</feature>
<dbReference type="AlphaFoldDB" id="A0AAD1UIN6"/>
<reference evidence="10" key="1">
    <citation type="submission" date="2023-07" db="EMBL/GenBank/DDBJ databases">
        <authorList>
            <consortium name="AG Swart"/>
            <person name="Singh M."/>
            <person name="Singh A."/>
            <person name="Seah K."/>
            <person name="Emmerich C."/>
        </authorList>
    </citation>
    <scope>NUCLEOTIDE SEQUENCE</scope>
    <source>
        <strain evidence="10">DP1</strain>
    </source>
</reference>
<feature type="binding site" evidence="7">
    <location>
        <position position="249"/>
    </location>
    <ligand>
        <name>3',5'-cyclic AMP</name>
        <dbReference type="ChEBI" id="CHEBI:58165"/>
        <label>1</label>
    </ligand>
</feature>
<keyword evidence="4" id="KW-0677">Repeat</keyword>
<dbReference type="GO" id="GO:0005952">
    <property type="term" value="C:cAMP-dependent protein kinase complex"/>
    <property type="evidence" value="ECO:0007669"/>
    <property type="project" value="InterPro"/>
</dbReference>
<keyword evidence="11" id="KW-1185">Reference proteome</keyword>
<dbReference type="GO" id="GO:0030552">
    <property type="term" value="F:cAMP binding"/>
    <property type="evidence" value="ECO:0007669"/>
    <property type="project" value="UniProtKB-KW"/>
</dbReference>
<feature type="compositionally biased region" description="Acidic residues" evidence="8">
    <location>
        <begin position="88"/>
        <end position="102"/>
    </location>
</feature>
<keyword evidence="6 7" id="KW-0114">cAMP</keyword>
<evidence type="ECO:0000256" key="1">
    <source>
        <dbReference type="ARBA" id="ARBA00005753"/>
    </source>
</evidence>
<dbReference type="SMART" id="SM00100">
    <property type="entry name" value="cNMP"/>
    <property type="match status" value="2"/>
</dbReference>
<dbReference type="InterPro" id="IPR018490">
    <property type="entry name" value="cNMP-bd_dom_sf"/>
</dbReference>
<dbReference type="PROSITE" id="PS00889">
    <property type="entry name" value="CNMP_BINDING_2"/>
    <property type="match status" value="2"/>
</dbReference>
<sequence>MADNKQKEIEDLKKKLTPILEKMIGHLIVIKPEDPVAYMLHFLEKQIGKGSKKLTPDERVELGDLRALQEYFSKKLKKLEERQRMAEDSEGEDYAEGEEDAHSEDGSRPPTHSNDSSDDECDEFVGDLPAPLKAPPKFRKSVSAEAYGLYNKKGYFNARTIDKDSGTKAKIKERLLQSFMFSALEENDLGIVIDSMEEKVFNRNDSVIEQSADGDELYVVGEGRLHCYRTEKGETNLIKTYGPGDYFGELALLYNAPRAATIKACRNNVVLYSLDRLTFNHIVKDAAMKRRERYEEILRKVKVLDSLDSAERHKLIDSISEVKFGSGEYIIKQGELGNKFYFIMEGKARAEKTIKNEEPIKVKDYEPGDYFGEVSLLKDQPRAASIIAETDLSALYLDRPMFNRILGPLKDILKRNMELYVHFDTKNE</sequence>
<comment type="caution">
    <text evidence="10">The sequence shown here is derived from an EMBL/GenBank/DDBJ whole genome shotgun (WGS) entry which is preliminary data.</text>
</comment>
<dbReference type="Gene3D" id="2.60.120.10">
    <property type="entry name" value="Jelly Rolls"/>
    <property type="match status" value="2"/>
</dbReference>
<dbReference type="CDD" id="cd00038">
    <property type="entry name" value="CAP_ED"/>
    <property type="match status" value="2"/>
</dbReference>
<dbReference type="PIRSF" id="PIRSF000548">
    <property type="entry name" value="PK_regulatory"/>
    <property type="match status" value="1"/>
</dbReference>
<organism evidence="10 11">
    <name type="scientific">Euplotes crassus</name>
    <dbReference type="NCBI Taxonomy" id="5936"/>
    <lineage>
        <taxon>Eukaryota</taxon>
        <taxon>Sar</taxon>
        <taxon>Alveolata</taxon>
        <taxon>Ciliophora</taxon>
        <taxon>Intramacronucleata</taxon>
        <taxon>Spirotrichea</taxon>
        <taxon>Hypotrichia</taxon>
        <taxon>Euplotida</taxon>
        <taxon>Euplotidae</taxon>
        <taxon>Moneuplotes</taxon>
    </lineage>
</organism>
<dbReference type="GO" id="GO:0005829">
    <property type="term" value="C:cytosol"/>
    <property type="evidence" value="ECO:0007669"/>
    <property type="project" value="TreeGrafter"/>
</dbReference>
<keyword evidence="3 7" id="KW-0116">cAMP-binding</keyword>
<dbReference type="Proteomes" id="UP001295684">
    <property type="component" value="Unassembled WGS sequence"/>
</dbReference>
<evidence type="ECO:0000259" key="9">
    <source>
        <dbReference type="PROSITE" id="PS50042"/>
    </source>
</evidence>
<evidence type="ECO:0000256" key="2">
    <source>
        <dbReference type="ARBA" id="ARBA00022553"/>
    </source>
</evidence>
<evidence type="ECO:0000256" key="8">
    <source>
        <dbReference type="SAM" id="MobiDB-lite"/>
    </source>
</evidence>
<feature type="binding site" evidence="7">
    <location>
        <position position="382"/>
    </location>
    <ligand>
        <name>3',5'-cyclic AMP</name>
        <dbReference type="ChEBI" id="CHEBI:58165"/>
        <label>2</label>
    </ligand>
</feature>
<dbReference type="InterPro" id="IPR000595">
    <property type="entry name" value="cNMP-bd_dom"/>
</dbReference>
<dbReference type="GO" id="GO:0004862">
    <property type="term" value="F:cAMP-dependent protein kinase inhibitor activity"/>
    <property type="evidence" value="ECO:0007669"/>
    <property type="project" value="TreeGrafter"/>
</dbReference>
<gene>
    <name evidence="10" type="ORF">ECRASSUSDP1_LOCUS11484</name>
</gene>
<dbReference type="PANTHER" id="PTHR11635:SF152">
    <property type="entry name" value="CAMP-DEPENDENT PROTEIN KINASE TYPE I REGULATORY SUBUNIT-RELATED"/>
    <property type="match status" value="1"/>
</dbReference>
<feature type="binding site" evidence="7">
    <location>
        <position position="258"/>
    </location>
    <ligand>
        <name>3',5'-cyclic AMP</name>
        <dbReference type="ChEBI" id="CHEBI:58165"/>
        <label>1</label>
    </ligand>
</feature>
<dbReference type="FunFam" id="2.60.120.10:FF:000006">
    <property type="entry name" value="cAMP-dependent protein kinase type I-alpha regulatory subunit"/>
    <property type="match status" value="1"/>
</dbReference>
<evidence type="ECO:0000256" key="4">
    <source>
        <dbReference type="ARBA" id="ARBA00022737"/>
    </source>
</evidence>
<dbReference type="InterPro" id="IPR012198">
    <property type="entry name" value="cAMP_dep_PK_reg_su"/>
</dbReference>
<dbReference type="Pfam" id="PF00027">
    <property type="entry name" value="cNMP_binding"/>
    <property type="match status" value="2"/>
</dbReference>
<name>A0AAD1UIN6_EUPCR</name>
<accession>A0AAD1UIN6</accession>
<keyword evidence="2" id="KW-0597">Phosphoprotein</keyword>
<dbReference type="SUPFAM" id="SSF51206">
    <property type="entry name" value="cAMP-binding domain-like"/>
    <property type="match status" value="2"/>
</dbReference>
<dbReference type="EMBL" id="CAMPGE010011340">
    <property type="protein sequence ID" value="CAI2370176.1"/>
    <property type="molecule type" value="Genomic_DNA"/>
</dbReference>
<evidence type="ECO:0000256" key="7">
    <source>
        <dbReference type="PIRSR" id="PIRSR000548-1"/>
    </source>
</evidence>
<comment type="similarity">
    <text evidence="1">Belongs to the cAMP-dependent kinase regulatory chain family.</text>
</comment>
<dbReference type="PRINTS" id="PR00103">
    <property type="entry name" value="CAMPKINASE"/>
</dbReference>
<feature type="domain" description="Cyclic nucleotide-binding" evidence="9">
    <location>
        <begin position="303"/>
        <end position="423"/>
    </location>
</feature>
<dbReference type="InterPro" id="IPR050503">
    <property type="entry name" value="cAMP-dep_PK_reg_su-like"/>
</dbReference>
<evidence type="ECO:0000256" key="6">
    <source>
        <dbReference type="ARBA" id="ARBA00023149"/>
    </source>
</evidence>
<dbReference type="PANTHER" id="PTHR11635">
    <property type="entry name" value="CAMP-DEPENDENT PROTEIN KINASE REGULATORY CHAIN"/>
    <property type="match status" value="1"/>
</dbReference>
<feature type="binding site" evidence="7">
    <location>
        <position position="373"/>
    </location>
    <ligand>
        <name>3',5'-cyclic AMP</name>
        <dbReference type="ChEBI" id="CHEBI:58165"/>
        <label>2</label>
    </ligand>
</feature>
<dbReference type="PROSITE" id="PS00888">
    <property type="entry name" value="CNMP_BINDING_1"/>
    <property type="match status" value="1"/>
</dbReference>
<protein>
    <recommendedName>
        <fullName evidence="9">Cyclic nucleotide-binding domain-containing protein</fullName>
    </recommendedName>
</protein>
<dbReference type="InterPro" id="IPR018488">
    <property type="entry name" value="cNMP-bd_CS"/>
</dbReference>
<evidence type="ECO:0000313" key="11">
    <source>
        <dbReference type="Proteomes" id="UP001295684"/>
    </source>
</evidence>